<evidence type="ECO:0000256" key="1">
    <source>
        <dbReference type="ARBA" id="ARBA00010541"/>
    </source>
</evidence>
<dbReference type="InterPro" id="IPR009003">
    <property type="entry name" value="Peptidase_S1_PA"/>
</dbReference>
<dbReference type="InterPro" id="IPR036034">
    <property type="entry name" value="PDZ_sf"/>
</dbReference>
<dbReference type="Pfam" id="PF13180">
    <property type="entry name" value="PDZ_2"/>
    <property type="match status" value="1"/>
</dbReference>
<dbReference type="EMBL" id="SZPY01000003">
    <property type="protein sequence ID" value="TKI61266.1"/>
    <property type="molecule type" value="Genomic_DNA"/>
</dbReference>
<dbReference type="PANTHER" id="PTHR43343:SF3">
    <property type="entry name" value="PROTEASE DO-LIKE 8, CHLOROPLASTIC"/>
    <property type="match status" value="1"/>
</dbReference>
<keyword evidence="7" id="KW-1185">Reference proteome</keyword>
<gene>
    <name evidence="6" type="ORF">FC770_10545</name>
</gene>
<name>A0A4U2YJD6_9ACTN</name>
<dbReference type="Pfam" id="PF13365">
    <property type="entry name" value="Trypsin_2"/>
    <property type="match status" value="1"/>
</dbReference>
<dbReference type="RefSeq" id="WP_137066105.1">
    <property type="nucleotide sequence ID" value="NZ_CP040748.1"/>
</dbReference>
<dbReference type="Gene3D" id="2.30.42.10">
    <property type="match status" value="1"/>
</dbReference>
<proteinExistence type="inferred from homology"/>
<evidence type="ECO:0000256" key="4">
    <source>
        <dbReference type="SAM" id="MobiDB-lite"/>
    </source>
</evidence>
<dbReference type="PRINTS" id="PR00834">
    <property type="entry name" value="PROTEASES2C"/>
</dbReference>
<keyword evidence="2" id="KW-0645">Protease</keyword>
<dbReference type="Proteomes" id="UP000307808">
    <property type="component" value="Unassembled WGS sequence"/>
</dbReference>
<evidence type="ECO:0000256" key="3">
    <source>
        <dbReference type="ARBA" id="ARBA00022801"/>
    </source>
</evidence>
<dbReference type="SUPFAM" id="SSF50494">
    <property type="entry name" value="Trypsin-like serine proteases"/>
    <property type="match status" value="1"/>
</dbReference>
<evidence type="ECO:0000259" key="5">
    <source>
        <dbReference type="SMART" id="SM00228"/>
    </source>
</evidence>
<dbReference type="GO" id="GO:0006508">
    <property type="term" value="P:proteolysis"/>
    <property type="evidence" value="ECO:0007669"/>
    <property type="project" value="UniProtKB-KW"/>
</dbReference>
<protein>
    <submittedName>
        <fullName evidence="6">PDZ domain-containing protein</fullName>
    </submittedName>
</protein>
<dbReference type="GO" id="GO:0004252">
    <property type="term" value="F:serine-type endopeptidase activity"/>
    <property type="evidence" value="ECO:0007669"/>
    <property type="project" value="InterPro"/>
</dbReference>
<dbReference type="Gene3D" id="2.40.10.10">
    <property type="entry name" value="Trypsin-like serine proteases"/>
    <property type="match status" value="2"/>
</dbReference>
<dbReference type="CDD" id="cd06779">
    <property type="entry name" value="cpPDZ_Deg_HtrA-like"/>
    <property type="match status" value="1"/>
</dbReference>
<comment type="caution">
    <text evidence="6">The sequence shown here is derived from an EMBL/GenBank/DDBJ whole genome shotgun (WGS) entry which is preliminary data.</text>
</comment>
<dbReference type="SMART" id="SM00228">
    <property type="entry name" value="PDZ"/>
    <property type="match status" value="1"/>
</dbReference>
<evidence type="ECO:0000313" key="7">
    <source>
        <dbReference type="Proteomes" id="UP000307808"/>
    </source>
</evidence>
<sequence length="479" mass="48154">MSHDPTASNEPTSPSYEQQPAADPRPDGGSEESPATTPDQAPAPMPEQADATTYEPVAATTPESPSSGDEPTLPLPPYVAPATSPFAPEQGVVGAPGPAQGPFGPPTGFPPAAPVGGRARRPAVPGWTWPAMAATALVLGLLGGVLGAGIQERIDTSNLGLGATSTRTAPPLGEDNDSIAAVANELLPSTVQVLATGTAAAGTGSGFVLDSAGHVVTNNHVVAGATGNGTVEVVDSSGSVYDAEVIGRSSVYDLAVLKVEGAKGLRPASLGSSDDLLVGDEVVAFGAPLGLSQTVTAGIVSAKNRPVTTGASNDESSFINAVQTDAAINPGNSGGPLVDLQGRVVGVNTAIATTGGVVAEAGNIGVGFAIPIEQVKVTADQILRTGKARYPVIGARVDTSKNNKLVGAVIDEVLANSPAQSAGLEDRDLVLAVDGVRVTDGISLIVRIRTFQPGDEVEFTVRRDDQERTLTITLGSEVG</sequence>
<dbReference type="InterPro" id="IPR051201">
    <property type="entry name" value="Chloro_Bact_Ser_Proteases"/>
</dbReference>
<accession>A0A4U2YJD6</accession>
<feature type="domain" description="PDZ" evidence="5">
    <location>
        <begin position="391"/>
        <end position="465"/>
    </location>
</feature>
<evidence type="ECO:0000256" key="2">
    <source>
        <dbReference type="ARBA" id="ARBA00022670"/>
    </source>
</evidence>
<dbReference type="InterPro" id="IPR043504">
    <property type="entry name" value="Peptidase_S1_PA_chymotrypsin"/>
</dbReference>
<dbReference type="AlphaFoldDB" id="A0A4U2YJD6"/>
<dbReference type="OrthoDB" id="9758917at2"/>
<dbReference type="InterPro" id="IPR001940">
    <property type="entry name" value="Peptidase_S1C"/>
</dbReference>
<dbReference type="InterPro" id="IPR001478">
    <property type="entry name" value="PDZ"/>
</dbReference>
<feature type="compositionally biased region" description="Polar residues" evidence="4">
    <location>
        <begin position="1"/>
        <end position="18"/>
    </location>
</feature>
<comment type="similarity">
    <text evidence="1">Belongs to the peptidase S1C family.</text>
</comment>
<feature type="region of interest" description="Disordered" evidence="4">
    <location>
        <begin position="1"/>
        <end position="87"/>
    </location>
</feature>
<dbReference type="SUPFAM" id="SSF50156">
    <property type="entry name" value="PDZ domain-like"/>
    <property type="match status" value="1"/>
</dbReference>
<dbReference type="PANTHER" id="PTHR43343">
    <property type="entry name" value="PEPTIDASE S12"/>
    <property type="match status" value="1"/>
</dbReference>
<evidence type="ECO:0000313" key="6">
    <source>
        <dbReference type="EMBL" id="TKI61266.1"/>
    </source>
</evidence>
<reference evidence="6 7" key="1">
    <citation type="submission" date="2019-04" db="EMBL/GenBank/DDBJ databases">
        <authorList>
            <person name="Dong K."/>
        </authorList>
    </citation>
    <scope>NUCLEOTIDE SEQUENCE [LARGE SCALE GENOMIC DNA]</scope>
    <source>
        <strain evidence="7">dk3543</strain>
    </source>
</reference>
<keyword evidence="3" id="KW-0378">Hydrolase</keyword>
<organism evidence="6 7">
    <name type="scientific">Nocardioides jishulii</name>
    <dbReference type="NCBI Taxonomy" id="2575440"/>
    <lineage>
        <taxon>Bacteria</taxon>
        <taxon>Bacillati</taxon>
        <taxon>Actinomycetota</taxon>
        <taxon>Actinomycetes</taxon>
        <taxon>Propionibacteriales</taxon>
        <taxon>Nocardioidaceae</taxon>
        <taxon>Nocardioides</taxon>
    </lineage>
</organism>